<dbReference type="Gene3D" id="2.10.70.100">
    <property type="match status" value="1"/>
</dbReference>
<dbReference type="Gene3D" id="3.20.20.450">
    <property type="entry name" value="EAL domain"/>
    <property type="match status" value="1"/>
</dbReference>
<dbReference type="CDD" id="cd01948">
    <property type="entry name" value="EAL"/>
    <property type="match status" value="1"/>
</dbReference>
<feature type="domain" description="PAS" evidence="2">
    <location>
        <begin position="10"/>
        <end position="84"/>
    </location>
</feature>
<feature type="domain" description="PAC" evidence="3">
    <location>
        <begin position="213"/>
        <end position="265"/>
    </location>
</feature>
<evidence type="ECO:0000256" key="1">
    <source>
        <dbReference type="SAM" id="MobiDB-lite"/>
    </source>
</evidence>
<comment type="caution">
    <text evidence="6">The sequence shown here is derived from an EMBL/GenBank/DDBJ whole genome shotgun (WGS) entry which is preliminary data.</text>
</comment>
<reference evidence="6 7" key="1">
    <citation type="submission" date="2022-04" db="EMBL/GenBank/DDBJ databases">
        <authorList>
            <person name="Ye Y.-Q."/>
            <person name="Du Z.-J."/>
        </authorList>
    </citation>
    <scope>NUCLEOTIDE SEQUENCE [LARGE SCALE GENOMIC DNA]</scope>
    <source>
        <strain evidence="6 7">A6E488</strain>
    </source>
</reference>
<dbReference type="PROSITE" id="PS50113">
    <property type="entry name" value="PAC"/>
    <property type="match status" value="3"/>
</dbReference>
<dbReference type="Pfam" id="PF00990">
    <property type="entry name" value="GGDEF"/>
    <property type="match status" value="1"/>
</dbReference>
<dbReference type="Proteomes" id="UP001320898">
    <property type="component" value="Unassembled WGS sequence"/>
</dbReference>
<dbReference type="InterPro" id="IPR000014">
    <property type="entry name" value="PAS"/>
</dbReference>
<feature type="domain" description="PAC" evidence="3">
    <location>
        <begin position="86"/>
        <end position="138"/>
    </location>
</feature>
<evidence type="ECO:0000259" key="3">
    <source>
        <dbReference type="PROSITE" id="PS50113"/>
    </source>
</evidence>
<dbReference type="InterPro" id="IPR000700">
    <property type="entry name" value="PAS-assoc_C"/>
</dbReference>
<dbReference type="SMART" id="SM00086">
    <property type="entry name" value="PAC"/>
    <property type="match status" value="3"/>
</dbReference>
<protein>
    <submittedName>
        <fullName evidence="6">EAL domain-containing protein</fullName>
    </submittedName>
</protein>
<dbReference type="PANTHER" id="PTHR44757">
    <property type="entry name" value="DIGUANYLATE CYCLASE DGCP"/>
    <property type="match status" value="1"/>
</dbReference>
<gene>
    <name evidence="6" type="ORF">MUB46_10280</name>
</gene>
<feature type="domain" description="GGDEF" evidence="5">
    <location>
        <begin position="622"/>
        <end position="756"/>
    </location>
</feature>
<dbReference type="InterPro" id="IPR000160">
    <property type="entry name" value="GGDEF_dom"/>
</dbReference>
<dbReference type="Gene3D" id="3.30.70.270">
    <property type="match status" value="1"/>
</dbReference>
<dbReference type="AlphaFoldDB" id="A0AAW5R0W1"/>
<evidence type="ECO:0000259" key="5">
    <source>
        <dbReference type="PROSITE" id="PS50887"/>
    </source>
</evidence>
<feature type="region of interest" description="Disordered" evidence="1">
    <location>
        <begin position="536"/>
        <end position="561"/>
    </location>
</feature>
<dbReference type="CDD" id="cd00130">
    <property type="entry name" value="PAS"/>
    <property type="match status" value="3"/>
</dbReference>
<dbReference type="PROSITE" id="PS50112">
    <property type="entry name" value="PAS"/>
    <property type="match status" value="2"/>
</dbReference>
<feature type="domain" description="EAL" evidence="4">
    <location>
        <begin position="765"/>
        <end position="1015"/>
    </location>
</feature>
<keyword evidence="7" id="KW-1185">Reference proteome</keyword>
<dbReference type="InterPro" id="IPR001633">
    <property type="entry name" value="EAL_dom"/>
</dbReference>
<dbReference type="RefSeq" id="WP_261615811.1">
    <property type="nucleotide sequence ID" value="NZ_JALIDZ010000004.1"/>
</dbReference>
<dbReference type="Gene3D" id="3.30.450.20">
    <property type="entry name" value="PAS domain"/>
    <property type="match status" value="3"/>
</dbReference>
<dbReference type="EMBL" id="JALIDZ010000004">
    <property type="protein sequence ID" value="MCT8972244.1"/>
    <property type="molecule type" value="Genomic_DNA"/>
</dbReference>
<dbReference type="Pfam" id="PF08448">
    <property type="entry name" value="PAS_4"/>
    <property type="match status" value="1"/>
</dbReference>
<dbReference type="SUPFAM" id="SSF55073">
    <property type="entry name" value="Nucleotide cyclase"/>
    <property type="match status" value="1"/>
</dbReference>
<dbReference type="InterPro" id="IPR043128">
    <property type="entry name" value="Rev_trsase/Diguanyl_cyclase"/>
</dbReference>
<dbReference type="Pfam" id="PF00563">
    <property type="entry name" value="EAL"/>
    <property type="match status" value="1"/>
</dbReference>
<dbReference type="PROSITE" id="PS50883">
    <property type="entry name" value="EAL"/>
    <property type="match status" value="1"/>
</dbReference>
<evidence type="ECO:0000259" key="4">
    <source>
        <dbReference type="PROSITE" id="PS50883"/>
    </source>
</evidence>
<dbReference type="InterPro" id="IPR029787">
    <property type="entry name" value="Nucleotide_cyclase"/>
</dbReference>
<dbReference type="CDD" id="cd01949">
    <property type="entry name" value="GGDEF"/>
    <property type="match status" value="1"/>
</dbReference>
<accession>A0AAW5R0W1</accession>
<dbReference type="InterPro" id="IPR052155">
    <property type="entry name" value="Biofilm_reg_signaling"/>
</dbReference>
<dbReference type="SMART" id="SM00052">
    <property type="entry name" value="EAL"/>
    <property type="match status" value="1"/>
</dbReference>
<dbReference type="PANTHER" id="PTHR44757:SF2">
    <property type="entry name" value="BIOFILM ARCHITECTURE MAINTENANCE PROTEIN MBAA"/>
    <property type="match status" value="1"/>
</dbReference>
<dbReference type="SUPFAM" id="SSF141868">
    <property type="entry name" value="EAL domain-like"/>
    <property type="match status" value="1"/>
</dbReference>
<dbReference type="InterPro" id="IPR013656">
    <property type="entry name" value="PAS_4"/>
</dbReference>
<proteinExistence type="predicted"/>
<dbReference type="InterPro" id="IPR035965">
    <property type="entry name" value="PAS-like_dom_sf"/>
</dbReference>
<dbReference type="SMART" id="SM00091">
    <property type="entry name" value="PAS"/>
    <property type="match status" value="3"/>
</dbReference>
<sequence>MEQTSISEADGYRLGAVLDSLFSFIGIFAVDGTFLEVNRRPLDLAGLRREDAIGKRIWDSFWLSHSPDQQDVLRAAFRRAAKGDTVRLDLTIRADADQIVAIDGTLVPLLDESGQVTAIIGSAADVSDRETILKQLEQEKDFAENLVEMAPVIVLVLDKDGKITHANPHFEQLTGYSIAEIHGKDWFTTFLPERERERVERVFRQALSGRPSRGNTNAILTRDGREIEVEWHDQAIRDETGRPVSLLAVGQDVSERLAAQAAMAASEARLKEAQRIAGLGNWELDLRTGALHWSEEIFRLFELDASVFTPSYEAFLDVVHEDDRALVDAAYNRSLTDRMPYEVIHRLRMPDGRIKYVHERGVTDFSDDGTPLRSAGTVLDITEQRLAENALKEAERRSADLVAELKTTVATMARRDRERVLLNQMLEMLMSCVRGEDALDVVHAFSKRIFRGRYGAISIHGDPGSGELRGVRWWGRDTLDVDMRAALADSSHAACPANEATAPSGFHERCRGCNPKNLVCVPLVCDGDTFGALVVEPSPGDRDDGPRSVGARNDGARNDEARNDRELAVAVAEALSLALSNVEMRRRLERESTKDPLTQVYNRRFFLDTVAEAMAQNAKDGTRFAVHVLDLDDFKAVNDRFGHPCGDTLIEMVAQRLTATIRSGDTVARLGGDEFAILERLGSGLRDDAASLAKRILRQVGQPFHLSGHQVRVGASIGIALAPEHGVDADVLLRSADLALYKVKSEGRRGFRFFESEMDEEVRSRRAFEADLMAALSRGELELHYQPIVAASTREPVSFEALVRWNHPGAGLLSPDRFIPIAEDTGLIVPIGRWILRKACSDAMSWPAHIKVAVNISPVQFRTGDIVDVVASALRETGLEPGRLELEITESVLLQKYDWDFSLLHRLRDLGVAVVLDDFGTGYSSLGYLKEFRFSKIKIDRSFVAEVSGAGDSGAIVCAVAGLARTMGIDTTAEGIETEEQLQLLRVAGCTQMQGYLFAKPRPVGALDFKTTGIRRRHRATA</sequence>
<dbReference type="SUPFAM" id="SSF55781">
    <property type="entry name" value="GAF domain-like"/>
    <property type="match status" value="1"/>
</dbReference>
<dbReference type="Pfam" id="PF00989">
    <property type="entry name" value="PAS"/>
    <property type="match status" value="1"/>
</dbReference>
<organism evidence="6 7">
    <name type="scientific">Microbaculum marinisediminis</name>
    <dbReference type="NCBI Taxonomy" id="2931392"/>
    <lineage>
        <taxon>Bacteria</taxon>
        <taxon>Pseudomonadati</taxon>
        <taxon>Pseudomonadota</taxon>
        <taxon>Alphaproteobacteria</taxon>
        <taxon>Hyphomicrobiales</taxon>
        <taxon>Tepidamorphaceae</taxon>
        <taxon>Microbaculum</taxon>
    </lineage>
</organism>
<dbReference type="InterPro" id="IPR035919">
    <property type="entry name" value="EAL_sf"/>
</dbReference>
<dbReference type="PROSITE" id="PS50887">
    <property type="entry name" value="GGDEF"/>
    <property type="match status" value="1"/>
</dbReference>
<evidence type="ECO:0000313" key="7">
    <source>
        <dbReference type="Proteomes" id="UP001320898"/>
    </source>
</evidence>
<dbReference type="InterPro" id="IPR013655">
    <property type="entry name" value="PAS_fold_3"/>
</dbReference>
<dbReference type="SUPFAM" id="SSF55785">
    <property type="entry name" value="PYP-like sensor domain (PAS domain)"/>
    <property type="match status" value="3"/>
</dbReference>
<dbReference type="NCBIfam" id="TIGR00254">
    <property type="entry name" value="GGDEF"/>
    <property type="match status" value="1"/>
</dbReference>
<dbReference type="GO" id="GO:0006355">
    <property type="term" value="P:regulation of DNA-templated transcription"/>
    <property type="evidence" value="ECO:0007669"/>
    <property type="project" value="InterPro"/>
</dbReference>
<feature type="domain" description="PAS" evidence="2">
    <location>
        <begin position="139"/>
        <end position="210"/>
    </location>
</feature>
<name>A0AAW5R0W1_9HYPH</name>
<dbReference type="Pfam" id="PF08447">
    <property type="entry name" value="PAS_3"/>
    <property type="match status" value="1"/>
</dbReference>
<dbReference type="InterPro" id="IPR001610">
    <property type="entry name" value="PAC"/>
</dbReference>
<dbReference type="NCBIfam" id="TIGR00229">
    <property type="entry name" value="sensory_box"/>
    <property type="match status" value="2"/>
</dbReference>
<dbReference type="InterPro" id="IPR013767">
    <property type="entry name" value="PAS_fold"/>
</dbReference>
<feature type="domain" description="PAC" evidence="3">
    <location>
        <begin position="341"/>
        <end position="393"/>
    </location>
</feature>
<evidence type="ECO:0000313" key="6">
    <source>
        <dbReference type="EMBL" id="MCT8972244.1"/>
    </source>
</evidence>
<evidence type="ECO:0000259" key="2">
    <source>
        <dbReference type="PROSITE" id="PS50112"/>
    </source>
</evidence>
<dbReference type="SMART" id="SM00267">
    <property type="entry name" value="GGDEF"/>
    <property type="match status" value="1"/>
</dbReference>